<dbReference type="EMBL" id="CP017637">
    <property type="protein sequence ID" value="APG15973.1"/>
    <property type="molecule type" value="Genomic_DNA"/>
</dbReference>
<proteinExistence type="predicted"/>
<reference evidence="1 2" key="1">
    <citation type="submission" date="2016-11" db="EMBL/GenBank/DDBJ databases">
        <title>Complete Genome Sequence of Bradyrhizobium sp. strain J5, an isolated from soybean nodule in Hokkaido.</title>
        <authorList>
            <person name="Kanehara K."/>
        </authorList>
    </citation>
    <scope>NUCLEOTIDE SEQUENCE [LARGE SCALE GENOMIC DNA]</scope>
    <source>
        <strain evidence="1 2">J5</strain>
    </source>
</reference>
<accession>A0A0N0UDY2</accession>
<dbReference type="KEGG" id="bjp:RN69_42960"/>
<evidence type="ECO:0000313" key="1">
    <source>
        <dbReference type="EMBL" id="APG15973.1"/>
    </source>
</evidence>
<protein>
    <submittedName>
        <fullName evidence="1">Uncharacterized protein</fullName>
    </submittedName>
</protein>
<gene>
    <name evidence="1" type="ORF">BKD09_47615</name>
</gene>
<name>A0A0N0UDY2_BRAJP</name>
<evidence type="ECO:0000313" key="2">
    <source>
        <dbReference type="Proteomes" id="UP000181962"/>
    </source>
</evidence>
<dbReference type="AlphaFoldDB" id="A0A0N0UDY2"/>
<organism evidence="1 2">
    <name type="scientific">Bradyrhizobium japonicum</name>
    <dbReference type="NCBI Taxonomy" id="375"/>
    <lineage>
        <taxon>Bacteria</taxon>
        <taxon>Pseudomonadati</taxon>
        <taxon>Pseudomonadota</taxon>
        <taxon>Alphaproteobacteria</taxon>
        <taxon>Hyphomicrobiales</taxon>
        <taxon>Nitrobacteraceae</taxon>
        <taxon>Bradyrhizobium</taxon>
    </lineage>
</organism>
<sequence length="111" mass="12156">MFVARLVQSSDMVMPYAAGGLVKISQSGRCIEAIGASRESVPPTVLVELDPETFRQPRRLAFGHDLQRGLLRWAQIALKPPAIGMHGIFMRCECRKCVIADSAAKPVQVHA</sequence>
<dbReference type="Proteomes" id="UP000181962">
    <property type="component" value="Chromosome"/>
</dbReference>